<dbReference type="PANTHER" id="PTHR37693:SF1">
    <property type="entry name" value="INTEGRAL MEMBRANE PROTEIN"/>
    <property type="match status" value="1"/>
</dbReference>
<feature type="transmembrane region" description="Helical" evidence="6">
    <location>
        <begin position="89"/>
        <end position="111"/>
    </location>
</feature>
<feature type="transmembrane region" description="Helical" evidence="6">
    <location>
        <begin position="231"/>
        <end position="250"/>
    </location>
</feature>
<dbReference type="OrthoDB" id="1493331at2"/>
<dbReference type="GO" id="GO:0005886">
    <property type="term" value="C:plasma membrane"/>
    <property type="evidence" value="ECO:0007669"/>
    <property type="project" value="UniProtKB-SubCell"/>
</dbReference>
<evidence type="ECO:0000256" key="5">
    <source>
        <dbReference type="ARBA" id="ARBA00023136"/>
    </source>
</evidence>
<sequence>MQKDGEIKRTPRWKIAIPIVIGLGVVTYMLWNEANGEVFENLKFTFNSVIFIILAFVFMAGRDIGYIIRIRLFSDALLSWRQAFRVIMLWEFTSAITPSTVGGSAVATIFLHKEGISIGKSAALVMLTAFFDELIFVLAFPILVLIVGNGVIFGVESAQAVMSLVWGGWALKLGLVLLLSYGLFFRPRGLKYLIIKLFKLKFLRKWRSKAIEAGDDIVLSAREINGYKPAFWIKAFLATFLSWSSRFLVANMIFEAFFSISDHIVLLARQAAMWVMMIISPTPGGSGFAEYIFQSFLSDIAPVDTSTQVGTVLLIALMWRMVTYYPYLFIGAFILPKWLSQFNSKKSTP</sequence>
<evidence type="ECO:0000256" key="3">
    <source>
        <dbReference type="ARBA" id="ARBA00022692"/>
    </source>
</evidence>
<evidence type="ECO:0000313" key="8">
    <source>
        <dbReference type="Proteomes" id="UP000027616"/>
    </source>
</evidence>
<dbReference type="PANTHER" id="PTHR37693">
    <property type="entry name" value="PHOSPHATIDYLGLYCEROL LYSYLTRANSFERASE"/>
    <property type="match status" value="1"/>
</dbReference>
<keyword evidence="8" id="KW-1185">Reference proteome</keyword>
<feature type="transmembrane region" description="Helical" evidence="6">
    <location>
        <begin position="313"/>
        <end position="335"/>
    </location>
</feature>
<protein>
    <submittedName>
        <fullName evidence="7">Integral membrane protein</fullName>
    </submittedName>
</protein>
<feature type="transmembrane region" description="Helical" evidence="6">
    <location>
        <begin position="12"/>
        <end position="31"/>
    </location>
</feature>
<keyword evidence="5 6" id="KW-0472">Membrane</keyword>
<evidence type="ECO:0000256" key="1">
    <source>
        <dbReference type="ARBA" id="ARBA00004651"/>
    </source>
</evidence>
<dbReference type="NCBIfam" id="TIGR00374">
    <property type="entry name" value="flippase-like domain"/>
    <property type="match status" value="1"/>
</dbReference>
<dbReference type="eggNOG" id="COG0392">
    <property type="taxonomic scope" value="Bacteria"/>
</dbReference>
<feature type="transmembrane region" description="Helical" evidence="6">
    <location>
        <begin position="123"/>
        <end position="152"/>
    </location>
</feature>
<dbReference type="KEGG" id="rbc:BN938_3050"/>
<keyword evidence="2" id="KW-1003">Cell membrane</keyword>
<dbReference type="AlphaFoldDB" id="A0A060RBY1"/>
<feature type="transmembrane region" description="Helical" evidence="6">
    <location>
        <begin position="164"/>
        <end position="184"/>
    </location>
</feature>
<evidence type="ECO:0000256" key="6">
    <source>
        <dbReference type="SAM" id="Phobius"/>
    </source>
</evidence>
<comment type="subcellular location">
    <subcellularLocation>
        <location evidence="1">Cell membrane</location>
        <topology evidence="1">Multi-pass membrane protein</topology>
    </subcellularLocation>
</comment>
<dbReference type="Pfam" id="PF03706">
    <property type="entry name" value="LPG_synthase_TM"/>
    <property type="match status" value="1"/>
</dbReference>
<feature type="transmembrane region" description="Helical" evidence="6">
    <location>
        <begin position="46"/>
        <end position="68"/>
    </location>
</feature>
<gene>
    <name evidence="7" type="ORF">BN938_3050</name>
</gene>
<reference evidence="7 8" key="1">
    <citation type="journal article" date="2015" name="Genome Announc.">
        <title>Complete Genome Sequence of the Novel Leech Symbiont Mucinivorans hirudinis M3T.</title>
        <authorList>
            <person name="Nelson M.C."/>
            <person name="Bomar L."/>
            <person name="Graf J."/>
        </authorList>
    </citation>
    <scope>NUCLEOTIDE SEQUENCE [LARGE SCALE GENOMIC DNA]</scope>
    <source>
        <strain evidence="8">M3</strain>
    </source>
</reference>
<dbReference type="HOGENOM" id="CLU_059719_0_0_10"/>
<accession>A0A060RBY1</accession>
<keyword evidence="4 6" id="KW-1133">Transmembrane helix</keyword>
<dbReference type="EMBL" id="HG934468">
    <property type="protein sequence ID" value="CDN33112.1"/>
    <property type="molecule type" value="Genomic_DNA"/>
</dbReference>
<organism evidence="7 8">
    <name type="scientific">Mucinivorans hirudinis</name>
    <dbReference type="NCBI Taxonomy" id="1433126"/>
    <lineage>
        <taxon>Bacteria</taxon>
        <taxon>Pseudomonadati</taxon>
        <taxon>Bacteroidota</taxon>
        <taxon>Bacteroidia</taxon>
        <taxon>Bacteroidales</taxon>
        <taxon>Rikenellaceae</taxon>
        <taxon>Mucinivorans</taxon>
    </lineage>
</organism>
<feature type="transmembrane region" description="Helical" evidence="6">
    <location>
        <begin position="271"/>
        <end position="293"/>
    </location>
</feature>
<dbReference type="STRING" id="1433126.BN938_3050"/>
<evidence type="ECO:0000256" key="2">
    <source>
        <dbReference type="ARBA" id="ARBA00022475"/>
    </source>
</evidence>
<dbReference type="Proteomes" id="UP000027616">
    <property type="component" value="Chromosome I"/>
</dbReference>
<dbReference type="InterPro" id="IPR022791">
    <property type="entry name" value="L-PG_synthase/AglD"/>
</dbReference>
<name>A0A060RBY1_9BACT</name>
<evidence type="ECO:0000256" key="4">
    <source>
        <dbReference type="ARBA" id="ARBA00022989"/>
    </source>
</evidence>
<keyword evidence="3 6" id="KW-0812">Transmembrane</keyword>
<proteinExistence type="predicted"/>
<evidence type="ECO:0000313" key="7">
    <source>
        <dbReference type="EMBL" id="CDN33112.1"/>
    </source>
</evidence>